<keyword evidence="6" id="KW-0315">Glutamine amidotransferase</keyword>
<organism evidence="6 7">
    <name type="scientific">SAR86 cluster bacterium</name>
    <dbReference type="NCBI Taxonomy" id="2030880"/>
    <lineage>
        <taxon>Bacteria</taxon>
        <taxon>Pseudomonadati</taxon>
        <taxon>Pseudomonadota</taxon>
        <taxon>Gammaproteobacteria</taxon>
        <taxon>SAR86 cluster</taxon>
    </lineage>
</organism>
<proteinExistence type="inferred from homology"/>
<dbReference type="InterPro" id="IPR002818">
    <property type="entry name" value="DJ-1/PfpI"/>
</dbReference>
<accession>A0A520MG48</accession>
<protein>
    <submittedName>
        <fullName evidence="6">Type 1 glutamine amidotransferase domain-containing protein</fullName>
    </submittedName>
</protein>
<evidence type="ECO:0000313" key="7">
    <source>
        <dbReference type="Proteomes" id="UP000315782"/>
    </source>
</evidence>
<keyword evidence="2" id="KW-0456">Lyase</keyword>
<evidence type="ECO:0000256" key="3">
    <source>
        <dbReference type="ARBA" id="ARBA00038493"/>
    </source>
</evidence>
<feature type="transmembrane region" description="Helical" evidence="4">
    <location>
        <begin position="7"/>
        <end position="29"/>
    </location>
</feature>
<keyword evidence="4" id="KW-1133">Transmembrane helix</keyword>
<dbReference type="InterPro" id="IPR050325">
    <property type="entry name" value="Prot/Nucl_acid_deglycase"/>
</dbReference>
<dbReference type="SUPFAM" id="SSF52317">
    <property type="entry name" value="Class I glutamine amidotransferase-like"/>
    <property type="match status" value="1"/>
</dbReference>
<keyword evidence="6" id="KW-0808">Transferase</keyword>
<dbReference type="PANTHER" id="PTHR48094:SF11">
    <property type="entry name" value="GLUTATHIONE-INDEPENDENT GLYOXALASE HSP31-RELATED"/>
    <property type="match status" value="1"/>
</dbReference>
<dbReference type="Gene3D" id="3.40.50.880">
    <property type="match status" value="1"/>
</dbReference>
<dbReference type="GO" id="GO:0019243">
    <property type="term" value="P:methylglyoxal catabolic process to D-lactate via S-lactoyl-glutathione"/>
    <property type="evidence" value="ECO:0007669"/>
    <property type="project" value="TreeGrafter"/>
</dbReference>
<name>A0A520MG48_9GAMM</name>
<dbReference type="EMBL" id="SHBI01000021">
    <property type="protein sequence ID" value="RZO20206.1"/>
    <property type="molecule type" value="Genomic_DNA"/>
</dbReference>
<sequence length="279" mass="30713">MNKVTKLILSICIFIIVIAISLPTLLHLAGLHPNFESKPINLEGKHALIIATNHSVLNAPGETDGKPTGVFLSELSVPYYDFVKSGIKVEIASINGGDIPIEPMPYFIKTKEDKKLLKDKYAMDKVQNSKSISEIDFTEFDIIFLSGGWGAAYDLGFSDLLGMKISEAYYSSDAIIGGVCHGVLGLIRAKDKDGNLLITGRNMTGVTDKQVQELGITMTPQHPETELRKAGVIFKSNTRFRDMFANLTIVDDEKRFVTGQNQNAGHETAYKMMEIVANQ</sequence>
<gene>
    <name evidence="6" type="ORF">EVA96_03025</name>
</gene>
<dbReference type="Pfam" id="PF01965">
    <property type="entry name" value="DJ-1_PfpI"/>
    <property type="match status" value="1"/>
</dbReference>
<dbReference type="InterPro" id="IPR029062">
    <property type="entry name" value="Class_I_gatase-like"/>
</dbReference>
<dbReference type="CDD" id="cd03141">
    <property type="entry name" value="GATase1_Hsp31_like"/>
    <property type="match status" value="1"/>
</dbReference>
<evidence type="ECO:0000256" key="2">
    <source>
        <dbReference type="ARBA" id="ARBA00023239"/>
    </source>
</evidence>
<reference evidence="6 7" key="1">
    <citation type="submission" date="2019-02" db="EMBL/GenBank/DDBJ databases">
        <title>Prokaryotic population dynamics and viral predation in marine succession experiment using metagenomics: the confinement effect.</title>
        <authorList>
            <person name="Haro-Moreno J.M."/>
            <person name="Rodriguez-Valera F."/>
            <person name="Lopez-Perez M."/>
        </authorList>
    </citation>
    <scope>NUCLEOTIDE SEQUENCE [LARGE SCALE GENOMIC DNA]</scope>
    <source>
        <strain evidence="6">MED-G163</strain>
    </source>
</reference>
<evidence type="ECO:0000256" key="1">
    <source>
        <dbReference type="ARBA" id="ARBA00023016"/>
    </source>
</evidence>
<keyword evidence="4" id="KW-0812">Transmembrane</keyword>
<keyword evidence="1" id="KW-0346">Stress response</keyword>
<dbReference type="Proteomes" id="UP000315782">
    <property type="component" value="Unassembled WGS sequence"/>
</dbReference>
<comment type="similarity">
    <text evidence="3">Belongs to the peptidase C56 family. HSP31-like subfamily.</text>
</comment>
<comment type="caution">
    <text evidence="6">The sequence shown here is derived from an EMBL/GenBank/DDBJ whole genome shotgun (WGS) entry which is preliminary data.</text>
</comment>
<dbReference type="PANTHER" id="PTHR48094">
    <property type="entry name" value="PROTEIN/NUCLEIC ACID DEGLYCASE DJ-1-RELATED"/>
    <property type="match status" value="1"/>
</dbReference>
<dbReference type="GO" id="GO:0016740">
    <property type="term" value="F:transferase activity"/>
    <property type="evidence" value="ECO:0007669"/>
    <property type="project" value="UniProtKB-KW"/>
</dbReference>
<evidence type="ECO:0000256" key="4">
    <source>
        <dbReference type="SAM" id="Phobius"/>
    </source>
</evidence>
<evidence type="ECO:0000259" key="5">
    <source>
        <dbReference type="Pfam" id="PF01965"/>
    </source>
</evidence>
<dbReference type="AlphaFoldDB" id="A0A520MG48"/>
<dbReference type="GO" id="GO:0019172">
    <property type="term" value="F:glyoxalase III activity"/>
    <property type="evidence" value="ECO:0007669"/>
    <property type="project" value="TreeGrafter"/>
</dbReference>
<dbReference type="GO" id="GO:0005737">
    <property type="term" value="C:cytoplasm"/>
    <property type="evidence" value="ECO:0007669"/>
    <property type="project" value="TreeGrafter"/>
</dbReference>
<keyword evidence="4" id="KW-0472">Membrane</keyword>
<feature type="domain" description="DJ-1/PfpI" evidence="5">
    <location>
        <begin position="73"/>
        <end position="217"/>
    </location>
</feature>
<evidence type="ECO:0000313" key="6">
    <source>
        <dbReference type="EMBL" id="RZO20206.1"/>
    </source>
</evidence>